<dbReference type="InterPro" id="IPR021109">
    <property type="entry name" value="Peptidase_aspartic_dom_sf"/>
</dbReference>
<dbReference type="CDD" id="cd01647">
    <property type="entry name" value="RT_LTR"/>
    <property type="match status" value="1"/>
</dbReference>
<keyword evidence="4" id="KW-1185">Reference proteome</keyword>
<evidence type="ECO:0000256" key="1">
    <source>
        <dbReference type="SAM" id="MobiDB-lite"/>
    </source>
</evidence>
<dbReference type="SUPFAM" id="SSF50630">
    <property type="entry name" value="Acid proteases"/>
    <property type="match status" value="1"/>
</dbReference>
<gene>
    <name evidence="3" type="ORF">Tco_0627338</name>
</gene>
<proteinExistence type="predicted"/>
<dbReference type="PANTHER" id="PTHR15503">
    <property type="entry name" value="LDOC1 RELATED"/>
    <property type="match status" value="1"/>
</dbReference>
<keyword evidence="3" id="KW-0695">RNA-directed DNA polymerase</keyword>
<protein>
    <submittedName>
        <fullName evidence="3">Reverse transcriptase domain-containing protein</fullName>
    </submittedName>
</protein>
<organism evidence="3 4">
    <name type="scientific">Tanacetum coccineum</name>
    <dbReference type="NCBI Taxonomy" id="301880"/>
    <lineage>
        <taxon>Eukaryota</taxon>
        <taxon>Viridiplantae</taxon>
        <taxon>Streptophyta</taxon>
        <taxon>Embryophyta</taxon>
        <taxon>Tracheophyta</taxon>
        <taxon>Spermatophyta</taxon>
        <taxon>Magnoliopsida</taxon>
        <taxon>eudicotyledons</taxon>
        <taxon>Gunneridae</taxon>
        <taxon>Pentapetalae</taxon>
        <taxon>asterids</taxon>
        <taxon>campanulids</taxon>
        <taxon>Asterales</taxon>
        <taxon>Asteraceae</taxon>
        <taxon>Asteroideae</taxon>
        <taxon>Anthemideae</taxon>
        <taxon>Anthemidinae</taxon>
        <taxon>Tanacetum</taxon>
    </lineage>
</organism>
<reference evidence="3" key="2">
    <citation type="submission" date="2022-01" db="EMBL/GenBank/DDBJ databases">
        <authorList>
            <person name="Yamashiro T."/>
            <person name="Shiraishi A."/>
            <person name="Satake H."/>
            <person name="Nakayama K."/>
        </authorList>
    </citation>
    <scope>NUCLEOTIDE SEQUENCE</scope>
</reference>
<dbReference type="GO" id="GO:0003964">
    <property type="term" value="F:RNA-directed DNA polymerase activity"/>
    <property type="evidence" value="ECO:0007669"/>
    <property type="project" value="UniProtKB-KW"/>
</dbReference>
<name>A0ABQ4WM39_9ASTR</name>
<dbReference type="Gene3D" id="2.40.70.10">
    <property type="entry name" value="Acid Proteases"/>
    <property type="match status" value="1"/>
</dbReference>
<evidence type="ECO:0000259" key="2">
    <source>
        <dbReference type="Pfam" id="PF03732"/>
    </source>
</evidence>
<dbReference type="InterPro" id="IPR043502">
    <property type="entry name" value="DNA/RNA_pol_sf"/>
</dbReference>
<evidence type="ECO:0000313" key="4">
    <source>
        <dbReference type="Proteomes" id="UP001151760"/>
    </source>
</evidence>
<dbReference type="Pfam" id="PF08284">
    <property type="entry name" value="RVP_2"/>
    <property type="match status" value="1"/>
</dbReference>
<keyword evidence="3" id="KW-0808">Transferase</keyword>
<dbReference type="InterPro" id="IPR032567">
    <property type="entry name" value="RTL1-rel"/>
</dbReference>
<feature type="domain" description="Retrotransposon gag" evidence="2">
    <location>
        <begin position="112"/>
        <end position="182"/>
    </location>
</feature>
<feature type="compositionally biased region" description="Gly residues" evidence="1">
    <location>
        <begin position="635"/>
        <end position="649"/>
    </location>
</feature>
<comment type="caution">
    <text evidence="3">The sequence shown here is derived from an EMBL/GenBank/DDBJ whole genome shotgun (WGS) entry which is preliminary data.</text>
</comment>
<dbReference type="Proteomes" id="UP001151760">
    <property type="component" value="Unassembled WGS sequence"/>
</dbReference>
<evidence type="ECO:0000313" key="3">
    <source>
        <dbReference type="EMBL" id="GJS53976.1"/>
    </source>
</evidence>
<feature type="region of interest" description="Disordered" evidence="1">
    <location>
        <begin position="628"/>
        <end position="663"/>
    </location>
</feature>
<accession>A0ABQ4WM39</accession>
<dbReference type="PANTHER" id="PTHR15503:SF45">
    <property type="entry name" value="RNA-DIRECTED DNA POLYMERASE HOMOLOG"/>
    <property type="match status" value="1"/>
</dbReference>
<dbReference type="CDD" id="cd00303">
    <property type="entry name" value="retropepsin_like"/>
    <property type="match status" value="1"/>
</dbReference>
<dbReference type="InterPro" id="IPR005162">
    <property type="entry name" value="Retrotrans_gag_dom"/>
</dbReference>
<sequence length="675" mass="75885">MPPKRTSTSEAPGMTQAAIRKLVADSVTTTLEAQDATMANADNTNRNTGEREAPIARKYSYKEFMSCQPINFKGSEGAVGLICWFEQTELVFSCSNYTEDCKVKFATEKAYKITWVEFKKLLIKKYCPRTEVQKMEDEFYHLTVKGNDLKAYVRRFKELATLCPTMVPDSEKMMEVFIGGLPRSIEGNVTASKPQTLEEAINIAQRLMDQVTKKTPVQVSSDHKRKFDDRRTFNTNNRYNDHQQQQNKRQEAVRAYAAIPAENSGYTRNRPLCKKCTLHHTGSCTVKCNTCNKCRKTTNNNAQGKAYMLRDRNVHQNPNVVMGMFLLNQHLARVLFDSGADKSFVSISLASMLNILLVIIDTFYNIEMADGNLVSTNTVIQGCTLTLLNQHFEIDLMPIKLGSFDVVIGMDWLSKYHARIICDEKVVHIPIDGKTLIIRGDRSKTRLNLISCIKTERYISRGCQSFIAQVMKKKSDDKQLEDIPVVREFLEVFPEDLHGLPPVCQVEFQIDLIPGAVPMAHAPYRLAPSEMQELSNQLQELADRGFIRPSTSLWGAPVLFEKKKDGSFRVCIDYRELNKLTVKDRYPLPKIDDLFDQLQGSSVYSKIDLRSVAGGGGGWGEAEMGGWTGAERGEAGNGASGRLAAGGGNRGRENDRGEKHSRLHVSRGLWTGAVR</sequence>
<dbReference type="Pfam" id="PF03732">
    <property type="entry name" value="Retrotrans_gag"/>
    <property type="match status" value="1"/>
</dbReference>
<keyword evidence="3" id="KW-0548">Nucleotidyltransferase</keyword>
<feature type="compositionally biased region" description="Basic and acidic residues" evidence="1">
    <location>
        <begin position="650"/>
        <end position="660"/>
    </location>
</feature>
<dbReference type="EMBL" id="BQNB010008763">
    <property type="protein sequence ID" value="GJS53976.1"/>
    <property type="molecule type" value="Genomic_DNA"/>
</dbReference>
<dbReference type="Gene3D" id="3.10.10.10">
    <property type="entry name" value="HIV Type 1 Reverse Transcriptase, subunit A, domain 1"/>
    <property type="match status" value="1"/>
</dbReference>
<dbReference type="InterPro" id="IPR043128">
    <property type="entry name" value="Rev_trsase/Diguanyl_cyclase"/>
</dbReference>
<dbReference type="SUPFAM" id="SSF56672">
    <property type="entry name" value="DNA/RNA polymerases"/>
    <property type="match status" value="1"/>
</dbReference>
<reference evidence="3" key="1">
    <citation type="journal article" date="2022" name="Int. J. Mol. Sci.">
        <title>Draft Genome of Tanacetum Coccineum: Genomic Comparison of Closely Related Tanacetum-Family Plants.</title>
        <authorList>
            <person name="Yamashiro T."/>
            <person name="Shiraishi A."/>
            <person name="Nakayama K."/>
            <person name="Satake H."/>
        </authorList>
    </citation>
    <scope>NUCLEOTIDE SEQUENCE</scope>
</reference>
<dbReference type="Gene3D" id="3.30.70.270">
    <property type="match status" value="1"/>
</dbReference>